<organism evidence="2 3">
    <name type="scientific">Mythimna separata entomopoxvirus 'L'</name>
    <dbReference type="NCBI Taxonomy" id="1293572"/>
    <lineage>
        <taxon>Viruses</taxon>
        <taxon>Varidnaviria</taxon>
        <taxon>Bamfordvirae</taxon>
        <taxon>Nucleocytoviricota</taxon>
        <taxon>Pokkesviricetes</taxon>
        <taxon>Chitovirales</taxon>
        <taxon>Poxviridae</taxon>
        <taxon>Entomopoxvirinae</taxon>
        <taxon>Betaentomopoxvirus</taxon>
        <taxon>Betaentomopoxvirus mseparata</taxon>
        <taxon>Mythimna separata entomopoxvirus</taxon>
    </lineage>
</organism>
<protein>
    <submittedName>
        <fullName evidence="2">N1R/p28-like protein</fullName>
    </submittedName>
</protein>
<feature type="domain" description="KilA-N" evidence="1">
    <location>
        <begin position="15"/>
        <end position="122"/>
    </location>
</feature>
<dbReference type="EMBL" id="HF679134">
    <property type="protein sequence ID" value="CCU56297.1"/>
    <property type="molecule type" value="Genomic_DNA"/>
</dbReference>
<dbReference type="GeneID" id="15613721"/>
<dbReference type="InterPro" id="IPR018004">
    <property type="entry name" value="KilA/APSES_HTH"/>
</dbReference>
<evidence type="ECO:0000259" key="1">
    <source>
        <dbReference type="PROSITE" id="PS51301"/>
    </source>
</evidence>
<reference evidence="2 3" key="1">
    <citation type="journal article" date="2013" name="J. Virol.">
        <title>New Insights into the Evolution of Entomopoxvirinae from the Complete Genome Sequences of Four Entomopoxviruses Infecting Adoxophyes honmai, Choristoneura biennis, Choristoneura rosaceana, and Mythimna separata.</title>
        <authorList>
            <person name="Theze J."/>
            <person name="Takatsuka J."/>
            <person name="Li Z."/>
            <person name="Gallais J."/>
            <person name="Doucet D."/>
            <person name="Arif B."/>
            <person name="Nakai M."/>
            <person name="Herniou E.A."/>
        </authorList>
    </citation>
    <scope>NUCLEOTIDE SEQUENCE [LARGE SCALE GENOMIC DNA]</scope>
</reference>
<name>A0A916KQ34_9POXV</name>
<gene>
    <name evidence="2" type="ORF">MYSEV_099</name>
</gene>
<dbReference type="Pfam" id="PF04383">
    <property type="entry name" value="KilA-N"/>
    <property type="match status" value="1"/>
</dbReference>
<accession>A0A916KQ34</accession>
<dbReference type="Proteomes" id="UP000792671">
    <property type="component" value="Genome"/>
</dbReference>
<dbReference type="OrthoDB" id="349at549779"/>
<proteinExistence type="predicted"/>
<evidence type="ECO:0000313" key="3">
    <source>
        <dbReference type="Proteomes" id="UP000792671"/>
    </source>
</evidence>
<evidence type="ECO:0000313" key="2">
    <source>
        <dbReference type="EMBL" id="CCU56297.1"/>
    </source>
</evidence>
<dbReference type="RefSeq" id="YP_008003616.1">
    <property type="nucleotide sequence ID" value="NC_021246.1"/>
</dbReference>
<dbReference type="KEGG" id="vg:15613721"/>
<dbReference type="PROSITE" id="PS51301">
    <property type="entry name" value="KILA_N"/>
    <property type="match status" value="1"/>
</dbReference>
<dbReference type="InterPro" id="IPR017880">
    <property type="entry name" value="KilA_N"/>
</dbReference>
<keyword evidence="3" id="KW-1185">Reference proteome</keyword>
<sequence>MRSLNEICYRHIIYEFYYGLFGDFKLIIDKNTGYFNATKLLNSYGIEYEDWKNLYGSDKLLNIIKNIKQYKSHNGIYELKGSNDFHEKITGIYLCKELLLDVLRVCSSKFYIKCNNIIINNYIDNFKALPIIELKEKINEIEEKSLHNSS</sequence>